<dbReference type="PANTHER" id="PTHR43435:SF4">
    <property type="entry name" value="FGGY CARBOHYDRATE KINASE DOMAIN-CONTAINING PROTEIN"/>
    <property type="match status" value="1"/>
</dbReference>
<comment type="similarity">
    <text evidence="7 9">Belongs to the ribulokinase family.</text>
</comment>
<dbReference type="NCBIfam" id="TIGR01234">
    <property type="entry name" value="L-ribulokinase"/>
    <property type="match status" value="1"/>
</dbReference>
<sequence>MNKKYSIGVDYGTLSGRAVLVGVETGEIIAQAVKEYTHGVMDECLPDGTKLGPDWALQHPEDYLEVLEETIPAVLKETGILKENVIGLAIDFTACTILPIDEQGIPLSMKEKYQSVPHSYVKLWKHHAAQAEANKLNKIAEERGEDFLARYGGKISSEWMIPKIMQILDEAPEIYDATDRFMEATDWVTMTLTGVEKRNSCTAGYKAIWNKKNGYPSKEFFKALDPRLENVVEDKLSTDIYSLGEKAGELTKDMAERIGLCEGTAIGIANVDAHVSLPAVGITEPGKMLMIMGTSTCDILLGTEEKIVPGMCGVVEDGVLPGYFGYESGQSCVGDHFQWFVENCVPEEYFKAAKDAGMNIHQYLTSKASKLKVGESGLLALDWWNGNRSVLVDVDLTGLMIGMTLSTKPEEMYRALIEATAYGKKIIIETFEEAGVPIYELYACGGISQKNPMLLQIYADVTNLPIKISASDQTPALGAAMFGAVAAGTEKGGYDSIFEAAKVMGKVKKEYYTPIPENVETYKKLYNEFKILHDYFGRGGNEVMKRLKAIKAEAKRK</sequence>
<dbReference type="GO" id="GO:0005524">
    <property type="term" value="F:ATP binding"/>
    <property type="evidence" value="ECO:0007669"/>
    <property type="project" value="UniProtKB-UniRule"/>
</dbReference>
<protein>
    <recommendedName>
        <fullName evidence="7 8">Ribulokinase</fullName>
        <ecNumber evidence="7 8">2.7.1.16</ecNumber>
    </recommendedName>
</protein>
<dbReference type="OrthoDB" id="9805576at2"/>
<dbReference type="CDD" id="cd07781">
    <property type="entry name" value="ASKHA_NBD_FGGY_L-RBK"/>
    <property type="match status" value="1"/>
</dbReference>
<organism evidence="12 13">
    <name type="scientific">Anaerocolumna aminovalerica</name>
    <dbReference type="NCBI Taxonomy" id="1527"/>
    <lineage>
        <taxon>Bacteria</taxon>
        <taxon>Bacillati</taxon>
        <taxon>Bacillota</taxon>
        <taxon>Clostridia</taxon>
        <taxon>Lachnospirales</taxon>
        <taxon>Lachnospiraceae</taxon>
        <taxon>Anaerocolumna</taxon>
    </lineage>
</organism>
<dbReference type="SUPFAM" id="SSF53067">
    <property type="entry name" value="Actin-like ATPase domain"/>
    <property type="match status" value="2"/>
</dbReference>
<comment type="catalytic activity">
    <reaction evidence="7 9">
        <text>L-ribulose + ATP = L-ribulose 5-phosphate + ADP + H(+)</text>
        <dbReference type="Rhea" id="RHEA:22072"/>
        <dbReference type="ChEBI" id="CHEBI:15378"/>
        <dbReference type="ChEBI" id="CHEBI:16880"/>
        <dbReference type="ChEBI" id="CHEBI:30616"/>
        <dbReference type="ChEBI" id="CHEBI:58226"/>
        <dbReference type="ChEBI" id="CHEBI:456216"/>
        <dbReference type="EC" id="2.7.1.16"/>
    </reaction>
</comment>
<keyword evidence="2 7" id="KW-0547">Nucleotide-binding</keyword>
<dbReference type="HAMAP" id="MF_00520">
    <property type="entry name" value="Ribulokinase"/>
    <property type="match status" value="1"/>
</dbReference>
<dbReference type="InterPro" id="IPR043129">
    <property type="entry name" value="ATPase_NBD"/>
</dbReference>
<dbReference type="STRING" id="1527.SAMN04489757_10431"/>
<keyword evidence="5 7" id="KW-0054">Arabinose catabolism</keyword>
<accession>A0A1I5CUT5</accession>
<dbReference type="Pfam" id="PF00370">
    <property type="entry name" value="FGGY_N"/>
    <property type="match status" value="1"/>
</dbReference>
<name>A0A1I5CUT5_9FIRM</name>
<evidence type="ECO:0000256" key="4">
    <source>
        <dbReference type="ARBA" id="ARBA00022840"/>
    </source>
</evidence>
<evidence type="ECO:0000259" key="11">
    <source>
        <dbReference type="Pfam" id="PF02782"/>
    </source>
</evidence>
<dbReference type="InterPro" id="IPR018484">
    <property type="entry name" value="FGGY_N"/>
</dbReference>
<evidence type="ECO:0000256" key="8">
    <source>
        <dbReference type="NCBIfam" id="TIGR01234"/>
    </source>
</evidence>
<dbReference type="RefSeq" id="WP_091684350.1">
    <property type="nucleotide sequence ID" value="NZ_BAABFM010000079.1"/>
</dbReference>
<reference evidence="12 13" key="1">
    <citation type="submission" date="2016-10" db="EMBL/GenBank/DDBJ databases">
        <authorList>
            <person name="de Groot N.N."/>
        </authorList>
    </citation>
    <scope>NUCLEOTIDE SEQUENCE [LARGE SCALE GENOMIC DNA]</scope>
    <source>
        <strain evidence="12 13">DSM 1283</strain>
    </source>
</reference>
<dbReference type="EMBL" id="FOWD01000004">
    <property type="protein sequence ID" value="SFN90719.1"/>
    <property type="molecule type" value="Genomic_DNA"/>
</dbReference>
<dbReference type="PROSITE" id="PS00445">
    <property type="entry name" value="FGGY_KINASES_2"/>
    <property type="match status" value="1"/>
</dbReference>
<evidence type="ECO:0000313" key="13">
    <source>
        <dbReference type="Proteomes" id="UP000198806"/>
    </source>
</evidence>
<evidence type="ECO:0000256" key="9">
    <source>
        <dbReference type="RuleBase" id="RU003455"/>
    </source>
</evidence>
<dbReference type="UniPathway" id="UPA00145">
    <property type="reaction ID" value="UER00566"/>
</dbReference>
<keyword evidence="3 7" id="KW-0418">Kinase</keyword>
<dbReference type="GO" id="GO:0019150">
    <property type="term" value="F:D-ribulokinase activity"/>
    <property type="evidence" value="ECO:0007669"/>
    <property type="project" value="TreeGrafter"/>
</dbReference>
<proteinExistence type="inferred from homology"/>
<evidence type="ECO:0000256" key="7">
    <source>
        <dbReference type="HAMAP-Rule" id="MF_00520"/>
    </source>
</evidence>
<keyword evidence="6 7" id="KW-0119">Carbohydrate metabolism</keyword>
<dbReference type="EC" id="2.7.1.16" evidence="7 8"/>
<evidence type="ECO:0000256" key="2">
    <source>
        <dbReference type="ARBA" id="ARBA00022741"/>
    </source>
</evidence>
<dbReference type="InterPro" id="IPR005929">
    <property type="entry name" value="Ribulokinase"/>
</dbReference>
<keyword evidence="13" id="KW-1185">Reference proteome</keyword>
<evidence type="ECO:0000313" key="12">
    <source>
        <dbReference type="EMBL" id="SFN90719.1"/>
    </source>
</evidence>
<keyword evidence="4 7" id="KW-0067">ATP-binding</keyword>
<evidence type="ECO:0000259" key="10">
    <source>
        <dbReference type="Pfam" id="PF00370"/>
    </source>
</evidence>
<keyword evidence="1 7" id="KW-0808">Transferase</keyword>
<evidence type="ECO:0000256" key="3">
    <source>
        <dbReference type="ARBA" id="ARBA00022777"/>
    </source>
</evidence>
<dbReference type="InterPro" id="IPR000577">
    <property type="entry name" value="Carb_kinase_FGGY"/>
</dbReference>
<comment type="catalytic activity">
    <reaction evidence="7">
        <text>D-ribulose + ATP = D-ribulose 5-phosphate + ADP + H(+)</text>
        <dbReference type="Rhea" id="RHEA:17601"/>
        <dbReference type="ChEBI" id="CHEBI:15378"/>
        <dbReference type="ChEBI" id="CHEBI:17173"/>
        <dbReference type="ChEBI" id="CHEBI:30616"/>
        <dbReference type="ChEBI" id="CHEBI:58121"/>
        <dbReference type="ChEBI" id="CHEBI:456216"/>
        <dbReference type="EC" id="2.7.1.16"/>
    </reaction>
</comment>
<evidence type="ECO:0000256" key="1">
    <source>
        <dbReference type="ARBA" id="ARBA00022679"/>
    </source>
</evidence>
<feature type="domain" description="Carbohydrate kinase FGGY N-terminal" evidence="10">
    <location>
        <begin position="5"/>
        <end position="276"/>
    </location>
</feature>
<dbReference type="InterPro" id="IPR018485">
    <property type="entry name" value="FGGY_C"/>
</dbReference>
<dbReference type="Proteomes" id="UP000198806">
    <property type="component" value="Unassembled WGS sequence"/>
</dbReference>
<dbReference type="PANTHER" id="PTHR43435">
    <property type="entry name" value="RIBULOKINASE"/>
    <property type="match status" value="1"/>
</dbReference>
<dbReference type="Pfam" id="PF02782">
    <property type="entry name" value="FGGY_C"/>
    <property type="match status" value="1"/>
</dbReference>
<dbReference type="Gene3D" id="3.30.420.40">
    <property type="match status" value="2"/>
</dbReference>
<dbReference type="AlphaFoldDB" id="A0A1I5CUT5"/>
<dbReference type="NCBIfam" id="NF003154">
    <property type="entry name" value="PRK04123.1"/>
    <property type="match status" value="1"/>
</dbReference>
<evidence type="ECO:0000256" key="5">
    <source>
        <dbReference type="ARBA" id="ARBA00022935"/>
    </source>
</evidence>
<dbReference type="InterPro" id="IPR018483">
    <property type="entry name" value="Carb_kinase_FGGY_CS"/>
</dbReference>
<dbReference type="GO" id="GO:0019569">
    <property type="term" value="P:L-arabinose catabolic process to D-xylulose 5-phosphate"/>
    <property type="evidence" value="ECO:0007669"/>
    <property type="project" value="UniProtKB-UniRule"/>
</dbReference>
<comment type="pathway">
    <text evidence="7 9">Carbohydrate degradation; L-arabinose degradation via L-ribulose; D-xylulose 5-phosphate from L-arabinose (bacterial route): step 2/3.</text>
</comment>
<dbReference type="GO" id="GO:0005737">
    <property type="term" value="C:cytoplasm"/>
    <property type="evidence" value="ECO:0007669"/>
    <property type="project" value="TreeGrafter"/>
</dbReference>
<evidence type="ECO:0000256" key="6">
    <source>
        <dbReference type="ARBA" id="ARBA00023277"/>
    </source>
</evidence>
<dbReference type="GO" id="GO:0008741">
    <property type="term" value="F:ribulokinase activity"/>
    <property type="evidence" value="ECO:0007669"/>
    <property type="project" value="UniProtKB-UniRule"/>
</dbReference>
<dbReference type="PIRSF" id="PIRSF000538">
    <property type="entry name" value="GlpK"/>
    <property type="match status" value="1"/>
</dbReference>
<gene>
    <name evidence="7" type="primary">araB</name>
    <name evidence="12" type="ORF">SAMN04489757_10431</name>
</gene>
<feature type="domain" description="Carbohydrate kinase FGGY C-terminal" evidence="11">
    <location>
        <begin position="289"/>
        <end position="487"/>
    </location>
</feature>